<dbReference type="Proteomes" id="UP001162156">
    <property type="component" value="Unassembled WGS sequence"/>
</dbReference>
<protein>
    <submittedName>
        <fullName evidence="4">Uncharacterized protein</fullName>
    </submittedName>
</protein>
<dbReference type="EMBL" id="JANEYF010005620">
    <property type="protein sequence ID" value="KAJ8927530.1"/>
    <property type="molecule type" value="Genomic_DNA"/>
</dbReference>
<sequence length="125" mass="14925">MTIAGLEPGRAQRGQLITHEDSIEDIEIQKLNGEFTEEKIYTSTEVEKLRTDLEIKTKQFENERRTWAQEKEKVLRYQRHLQMNYVQMFRRTRVLEQEIESLTIELELDKTGVKKKLDLSQTIEL</sequence>
<keyword evidence="5" id="KW-1185">Reference proteome</keyword>
<evidence type="ECO:0000313" key="5">
    <source>
        <dbReference type="Proteomes" id="UP001162156"/>
    </source>
</evidence>
<gene>
    <name evidence="4" type="ORF">NQ314_019987</name>
</gene>
<keyword evidence="2" id="KW-0963">Cytoplasm</keyword>
<evidence type="ECO:0000256" key="3">
    <source>
        <dbReference type="ARBA" id="ARBA00023054"/>
    </source>
</evidence>
<accession>A0AAV8WMV1</accession>
<keyword evidence="3" id="KW-0175">Coiled coil</keyword>
<evidence type="ECO:0000256" key="1">
    <source>
        <dbReference type="ARBA" id="ARBA00004496"/>
    </source>
</evidence>
<dbReference type="PANTHER" id="PTHR19354">
    <property type="entry name" value="ZIPPER PUTATIVE TUMOR SUPPRESSOR 2 HOMOLOG-LIKE PROTEIN-RELATED"/>
    <property type="match status" value="1"/>
</dbReference>
<evidence type="ECO:0000256" key="2">
    <source>
        <dbReference type="ARBA" id="ARBA00022490"/>
    </source>
</evidence>
<reference evidence="4" key="1">
    <citation type="journal article" date="2023" name="Insect Mol. Biol.">
        <title>Genome sequencing provides insights into the evolution of gene families encoding plant cell wall-degrading enzymes in longhorned beetles.</title>
        <authorList>
            <person name="Shin N.R."/>
            <person name="Okamura Y."/>
            <person name="Kirsch R."/>
            <person name="Pauchet Y."/>
        </authorList>
    </citation>
    <scope>NUCLEOTIDE SEQUENCE</scope>
    <source>
        <strain evidence="4">RBIC_L_NR</strain>
    </source>
</reference>
<comment type="caution">
    <text evidence="4">The sequence shown here is derived from an EMBL/GenBank/DDBJ whole genome shotgun (WGS) entry which is preliminary data.</text>
</comment>
<organism evidence="4 5">
    <name type="scientific">Rhamnusium bicolor</name>
    <dbReference type="NCBI Taxonomy" id="1586634"/>
    <lineage>
        <taxon>Eukaryota</taxon>
        <taxon>Metazoa</taxon>
        <taxon>Ecdysozoa</taxon>
        <taxon>Arthropoda</taxon>
        <taxon>Hexapoda</taxon>
        <taxon>Insecta</taxon>
        <taxon>Pterygota</taxon>
        <taxon>Neoptera</taxon>
        <taxon>Endopterygota</taxon>
        <taxon>Coleoptera</taxon>
        <taxon>Polyphaga</taxon>
        <taxon>Cucujiformia</taxon>
        <taxon>Chrysomeloidea</taxon>
        <taxon>Cerambycidae</taxon>
        <taxon>Lepturinae</taxon>
        <taxon>Rhagiini</taxon>
        <taxon>Rhamnusium</taxon>
    </lineage>
</organism>
<name>A0AAV8WMV1_9CUCU</name>
<dbReference type="Pfam" id="PF06818">
    <property type="entry name" value="Fez1"/>
    <property type="match status" value="1"/>
</dbReference>
<dbReference type="AlphaFoldDB" id="A0AAV8WMV1"/>
<comment type="subcellular location">
    <subcellularLocation>
        <location evidence="1">Cytoplasm</location>
    </subcellularLocation>
</comment>
<proteinExistence type="predicted"/>
<dbReference type="GO" id="GO:0005737">
    <property type="term" value="C:cytoplasm"/>
    <property type="evidence" value="ECO:0007669"/>
    <property type="project" value="UniProtKB-SubCell"/>
</dbReference>
<dbReference type="PANTHER" id="PTHR19354:SF2">
    <property type="entry name" value="LEUCINE-RICH REPEAT-CONTAINING PROTEIN DDB_G0290503"/>
    <property type="match status" value="1"/>
</dbReference>
<evidence type="ECO:0000313" key="4">
    <source>
        <dbReference type="EMBL" id="KAJ8927530.1"/>
    </source>
</evidence>
<dbReference type="InterPro" id="IPR045329">
    <property type="entry name" value="LZTS"/>
</dbReference>